<keyword evidence="3" id="KW-1185">Reference proteome</keyword>
<accession>A0AA36DK93</accession>
<name>A0AA36DK93_CYLNA</name>
<feature type="region of interest" description="Disordered" evidence="1">
    <location>
        <begin position="1"/>
        <end position="20"/>
    </location>
</feature>
<sequence>MSFAAEEVPCPDRAHRARHGKHRRYIKSPNTSMYITKTLHDPANTLSKTQRKKVMDEKIDGFSADVSYSLNKHKRWSCINPSSLLKASEENTPEMIVVKRNDIPSDENAGGSVTNVSVMEDGVIKKLSSGGRRKPLKYFNNQMRELRQIDKKAVEPARILFNITTDASSLQSSKKKPRRTHKRNKNTVKIEDSDYEKIQCWWDKCRESPAYKFHGESRTATLGDYLPVNHESLLKPRRSKSSSCVKYSHSDISNEENKANGTKFIGLQNITDATKAAHIFEIIDLDMKSSYDLEQTITKVPEQYTVTWCGTSRVSVGTPPFSQPKCVVFFEKTRKPDTLRIRISIDRPYLLRYDRTYIIDSITAAAKKDISIIYVQIIDCLKEMRKICKVSENDDNRVSWFPECFMSAVNSTWIAPNAIGFSEQEQLKYLNQFYNECCSSQLDSFQASEDPLKCCCCRMSGLDDLFPSFEGMMCKDCVVSSITRQLRTNHYPIEIPITSGGEMSSIEFLYAILPMPVIRLLIRESVAFLKSLDNPDLWMLDCPCCLSPLMLTERYEFNCCSCPECGCAFCYLCYSEPHWPMTCEQFKRWVEKWDTQYIFDKNYSFAEGVVHMCCQCGGIFHASSLPPRCRKYRCWYSYNDDGTLWHGHGHQYPFPAKIQRHIAAVGEAVTYCEECGTRTGPSTIAAKQIISKSFSSLCTEARNQRFDEHNSRDFKKFVARTLSSQKDRDRVENIRKTILFLTEACTGWLYLVKPSNCTHLQFVISKLFRKFLSVQRRTYITRYEFERDINKLEKETKNLIDLFRQQLNVVE</sequence>
<comment type="caution">
    <text evidence="2">The sequence shown here is derived from an EMBL/GenBank/DDBJ whole genome shotgun (WGS) entry which is preliminary data.</text>
</comment>
<reference evidence="2" key="1">
    <citation type="submission" date="2023-07" db="EMBL/GenBank/DDBJ databases">
        <authorList>
            <consortium name="CYATHOMIX"/>
        </authorList>
    </citation>
    <scope>NUCLEOTIDE SEQUENCE</scope>
    <source>
        <strain evidence="2">N/A</strain>
    </source>
</reference>
<evidence type="ECO:0000313" key="2">
    <source>
        <dbReference type="EMBL" id="CAJ0588104.1"/>
    </source>
</evidence>
<dbReference type="PANTHER" id="PTHR31063:SF4">
    <property type="entry name" value="IBR DOMAIN-CONTAINING PROTEIN"/>
    <property type="match status" value="1"/>
</dbReference>
<dbReference type="PANTHER" id="PTHR31063">
    <property type="entry name" value="PROTEIN CBG08668"/>
    <property type="match status" value="1"/>
</dbReference>
<evidence type="ECO:0000256" key="1">
    <source>
        <dbReference type="SAM" id="MobiDB-lite"/>
    </source>
</evidence>
<gene>
    <name evidence="2" type="ORF">CYNAS_LOCUS87</name>
</gene>
<evidence type="ECO:0000313" key="3">
    <source>
        <dbReference type="Proteomes" id="UP001176961"/>
    </source>
</evidence>
<protein>
    <submittedName>
        <fullName evidence="2">Uncharacterized protein</fullName>
    </submittedName>
</protein>
<dbReference type="CDD" id="cd20335">
    <property type="entry name" value="BRcat_RBR"/>
    <property type="match status" value="1"/>
</dbReference>
<dbReference type="AlphaFoldDB" id="A0AA36DK93"/>
<proteinExistence type="predicted"/>
<dbReference type="EMBL" id="CATQJL010000001">
    <property type="protein sequence ID" value="CAJ0588104.1"/>
    <property type="molecule type" value="Genomic_DNA"/>
</dbReference>
<dbReference type="Proteomes" id="UP001176961">
    <property type="component" value="Unassembled WGS sequence"/>
</dbReference>
<organism evidence="2 3">
    <name type="scientific">Cylicocyclus nassatus</name>
    <name type="common">Nematode worm</name>
    <dbReference type="NCBI Taxonomy" id="53992"/>
    <lineage>
        <taxon>Eukaryota</taxon>
        <taxon>Metazoa</taxon>
        <taxon>Ecdysozoa</taxon>
        <taxon>Nematoda</taxon>
        <taxon>Chromadorea</taxon>
        <taxon>Rhabditida</taxon>
        <taxon>Rhabditina</taxon>
        <taxon>Rhabditomorpha</taxon>
        <taxon>Strongyloidea</taxon>
        <taxon>Strongylidae</taxon>
        <taxon>Cylicocyclus</taxon>
    </lineage>
</organism>